<comment type="caution">
    <text evidence="4">The sequence shown here is derived from an EMBL/GenBank/DDBJ whole genome shotgun (WGS) entry which is preliminary data.</text>
</comment>
<evidence type="ECO:0000313" key="5">
    <source>
        <dbReference type="Proteomes" id="UP001346869"/>
    </source>
</evidence>
<gene>
    <name evidence="4" type="ORF">PBY51_007996</name>
</gene>
<protein>
    <recommendedName>
        <fullName evidence="3">Immunoglobulin V-set domain-containing protein</fullName>
    </recommendedName>
</protein>
<dbReference type="GO" id="GO:0038023">
    <property type="term" value="F:signaling receptor activity"/>
    <property type="evidence" value="ECO:0007669"/>
    <property type="project" value="InterPro"/>
</dbReference>
<evidence type="ECO:0000313" key="4">
    <source>
        <dbReference type="EMBL" id="KAK5856396.1"/>
    </source>
</evidence>
<evidence type="ECO:0000259" key="3">
    <source>
        <dbReference type="Pfam" id="PF07686"/>
    </source>
</evidence>
<dbReference type="AlphaFoldDB" id="A0AAN7X2I4"/>
<accession>A0AAN7X2I4</accession>
<feature type="transmembrane region" description="Helical" evidence="1">
    <location>
        <begin position="154"/>
        <end position="178"/>
    </location>
</feature>
<sequence>MSAVCLKIVTILCLSGTVMSGEGSREVVWREIGGHFTIQCRPPKADQEKMCLKRGLNKEAEVFFINGKSGKKTIVNDFRDRLEFNGLFPEIDILIKNLTSEDTGPYWCEYKAFDKTSVITKNGQGSVLLVVRETQILSSTDRSVRQCEDSDNTLILVSVVICAAVLLGIIICFFVWIIPKIKRQQSAEKLRRVATNEVYEDMRGTIRR</sequence>
<dbReference type="EMBL" id="JAUZQC010000017">
    <property type="protein sequence ID" value="KAK5856396.1"/>
    <property type="molecule type" value="Genomic_DNA"/>
</dbReference>
<dbReference type="InterPro" id="IPR013106">
    <property type="entry name" value="Ig_V-set"/>
</dbReference>
<dbReference type="PANTHER" id="PTHR15343">
    <property type="entry name" value="CD7"/>
    <property type="match status" value="1"/>
</dbReference>
<dbReference type="SUPFAM" id="SSF48726">
    <property type="entry name" value="Immunoglobulin"/>
    <property type="match status" value="1"/>
</dbReference>
<name>A0AAN7X2I4_ELEMC</name>
<proteinExistence type="predicted"/>
<dbReference type="InterPro" id="IPR039090">
    <property type="entry name" value="CD7"/>
</dbReference>
<keyword evidence="1" id="KW-0472">Membrane</keyword>
<dbReference type="InterPro" id="IPR013783">
    <property type="entry name" value="Ig-like_fold"/>
</dbReference>
<feature type="signal peptide" evidence="2">
    <location>
        <begin position="1"/>
        <end position="20"/>
    </location>
</feature>
<organism evidence="4 5">
    <name type="scientific">Eleginops maclovinus</name>
    <name type="common">Patagonian blennie</name>
    <name type="synonym">Eleginus maclovinus</name>
    <dbReference type="NCBI Taxonomy" id="56733"/>
    <lineage>
        <taxon>Eukaryota</taxon>
        <taxon>Metazoa</taxon>
        <taxon>Chordata</taxon>
        <taxon>Craniata</taxon>
        <taxon>Vertebrata</taxon>
        <taxon>Euteleostomi</taxon>
        <taxon>Actinopterygii</taxon>
        <taxon>Neopterygii</taxon>
        <taxon>Teleostei</taxon>
        <taxon>Neoteleostei</taxon>
        <taxon>Acanthomorphata</taxon>
        <taxon>Eupercaria</taxon>
        <taxon>Perciformes</taxon>
        <taxon>Notothenioidei</taxon>
        <taxon>Eleginopidae</taxon>
        <taxon>Eleginops</taxon>
    </lineage>
</organism>
<dbReference type="GO" id="GO:0016020">
    <property type="term" value="C:membrane"/>
    <property type="evidence" value="ECO:0007669"/>
    <property type="project" value="InterPro"/>
</dbReference>
<keyword evidence="1" id="KW-0812">Transmembrane</keyword>
<dbReference type="PANTHER" id="PTHR15343:SF0">
    <property type="entry name" value="T-CELL ANTIGEN CD7"/>
    <property type="match status" value="1"/>
</dbReference>
<keyword evidence="2" id="KW-0732">Signal</keyword>
<feature type="domain" description="Immunoglobulin V-set" evidence="3">
    <location>
        <begin position="26"/>
        <end position="115"/>
    </location>
</feature>
<keyword evidence="5" id="KW-1185">Reference proteome</keyword>
<dbReference type="Pfam" id="PF07686">
    <property type="entry name" value="V-set"/>
    <property type="match status" value="1"/>
</dbReference>
<dbReference type="InterPro" id="IPR036179">
    <property type="entry name" value="Ig-like_dom_sf"/>
</dbReference>
<reference evidence="4 5" key="1">
    <citation type="journal article" date="2023" name="Genes (Basel)">
        <title>Chromosome-Level Genome Assembly and Circadian Gene Repertoire of the Patagonia Blennie Eleginops maclovinus-The Closest Ancestral Proxy of Antarctic Cryonotothenioids.</title>
        <authorList>
            <person name="Cheng C.C."/>
            <person name="Rivera-Colon A.G."/>
            <person name="Minhas B.F."/>
            <person name="Wilson L."/>
            <person name="Rayamajhi N."/>
            <person name="Vargas-Chacoff L."/>
            <person name="Catchen J.M."/>
        </authorList>
    </citation>
    <scope>NUCLEOTIDE SEQUENCE [LARGE SCALE GENOMIC DNA]</scope>
    <source>
        <strain evidence="4">JMC-PN-2008</strain>
    </source>
</reference>
<reference evidence="4 5" key="2">
    <citation type="journal article" date="2023" name="Mol. Biol. Evol.">
        <title>Genomics of Secondarily Temperate Adaptation in the Only Non-Antarctic Icefish.</title>
        <authorList>
            <person name="Rivera-Colon A.G."/>
            <person name="Rayamajhi N."/>
            <person name="Minhas B.F."/>
            <person name="Madrigal G."/>
            <person name="Bilyk K.T."/>
            <person name="Yoon V."/>
            <person name="Hune M."/>
            <person name="Gregory S."/>
            <person name="Cheng C.H.C."/>
            <person name="Catchen J.M."/>
        </authorList>
    </citation>
    <scope>NUCLEOTIDE SEQUENCE [LARGE SCALE GENOMIC DNA]</scope>
    <source>
        <strain evidence="4">JMC-PN-2008</strain>
    </source>
</reference>
<dbReference type="GO" id="GO:0002250">
    <property type="term" value="P:adaptive immune response"/>
    <property type="evidence" value="ECO:0007669"/>
    <property type="project" value="InterPro"/>
</dbReference>
<feature type="chain" id="PRO_5042861396" description="Immunoglobulin V-set domain-containing protein" evidence="2">
    <location>
        <begin position="21"/>
        <end position="208"/>
    </location>
</feature>
<dbReference type="Gene3D" id="2.60.40.10">
    <property type="entry name" value="Immunoglobulins"/>
    <property type="match status" value="1"/>
</dbReference>
<evidence type="ECO:0000256" key="1">
    <source>
        <dbReference type="SAM" id="Phobius"/>
    </source>
</evidence>
<evidence type="ECO:0000256" key="2">
    <source>
        <dbReference type="SAM" id="SignalP"/>
    </source>
</evidence>
<dbReference type="Proteomes" id="UP001346869">
    <property type="component" value="Unassembled WGS sequence"/>
</dbReference>
<keyword evidence="1" id="KW-1133">Transmembrane helix</keyword>